<proteinExistence type="predicted"/>
<sequence>MGDMVETEPMDDIAVYELHGGIGDGADMVLGFNGCLFSVSISPSNGSSSKDTLGQEDRPLQDHFIDVINKATVCQDDGEHEELVDEVFIVILDAGRPLFRQLTSSQEEKALGKSLQHYLFPPFFHFRLEAPAPTGSVSIIPINSNETNTIYTVGPASDQDFQEELEICQVLPRYTPEEVFITEVLERGARSVTAIIQVHSQDIFCKSHVRAGRLFSTSEAQELKCLSEMLKVFSPKAIRVPQLLRYIYHKDTTQILGFLQQWVPRHRLSDAVATATTEKHQTWACQIRQSIELLHKNGLV</sequence>
<evidence type="ECO:0000313" key="2">
    <source>
        <dbReference type="Proteomes" id="UP000750502"/>
    </source>
</evidence>
<dbReference type="Proteomes" id="UP000750502">
    <property type="component" value="Unassembled WGS sequence"/>
</dbReference>
<organism evidence="1 2">
    <name type="scientific">Fusarium xylarioides</name>
    <dbReference type="NCBI Taxonomy" id="221167"/>
    <lineage>
        <taxon>Eukaryota</taxon>
        <taxon>Fungi</taxon>
        <taxon>Dikarya</taxon>
        <taxon>Ascomycota</taxon>
        <taxon>Pezizomycotina</taxon>
        <taxon>Sordariomycetes</taxon>
        <taxon>Hypocreomycetidae</taxon>
        <taxon>Hypocreales</taxon>
        <taxon>Nectriaceae</taxon>
        <taxon>Fusarium</taxon>
        <taxon>Fusarium fujikuroi species complex</taxon>
    </lineage>
</organism>
<keyword evidence="2" id="KW-1185">Reference proteome</keyword>
<reference evidence="1" key="2">
    <citation type="submission" date="2020-10" db="EMBL/GenBank/DDBJ databases">
        <authorList>
            <person name="Peck L.D."/>
            <person name="Nowell R.W."/>
            <person name="Flood J."/>
            <person name="Ryan M.J."/>
            <person name="Barraclough T.G."/>
        </authorList>
    </citation>
    <scope>NUCLEOTIDE SEQUENCE</scope>
    <source>
        <strain evidence="1">IMI 127659i</strain>
    </source>
</reference>
<accession>A0A9P7L0T9</accession>
<gene>
    <name evidence="1" type="ORF">H9Q72_007227</name>
</gene>
<reference evidence="1" key="1">
    <citation type="journal article" date="2020" name="bioRxiv">
        <title>Historical genomics reveals the evolutionary mechanisms behind multiple outbreaks of the host-specific coffee wilt pathogen Fusarium xylarioides.</title>
        <authorList>
            <person name="Peck D."/>
            <person name="Nowell R.W."/>
            <person name="Flood J."/>
            <person name="Ryan M.J."/>
            <person name="Barraclough T.G."/>
        </authorList>
    </citation>
    <scope>NUCLEOTIDE SEQUENCE</scope>
    <source>
        <strain evidence="1">IMI 127659i</strain>
    </source>
</reference>
<protein>
    <submittedName>
        <fullName evidence="1">Uncharacterized protein</fullName>
    </submittedName>
</protein>
<dbReference type="OrthoDB" id="4062651at2759"/>
<comment type="caution">
    <text evidence="1">The sequence shown here is derived from an EMBL/GenBank/DDBJ whole genome shotgun (WGS) entry which is preliminary data.</text>
</comment>
<dbReference type="AlphaFoldDB" id="A0A9P7L0T9"/>
<name>A0A9P7L0T9_9HYPO</name>
<evidence type="ECO:0000313" key="1">
    <source>
        <dbReference type="EMBL" id="KAG5764675.1"/>
    </source>
</evidence>
<dbReference type="EMBL" id="JADFTT010000236">
    <property type="protein sequence ID" value="KAG5764675.1"/>
    <property type="molecule type" value="Genomic_DNA"/>
</dbReference>